<comment type="caution">
    <text evidence="4">The sequence shown here is derived from an EMBL/GenBank/DDBJ whole genome shotgun (WGS) entry which is preliminary data.</text>
</comment>
<dbReference type="GO" id="GO:2000022">
    <property type="term" value="P:regulation of jasmonic acid mediated signaling pathway"/>
    <property type="evidence" value="ECO:0007669"/>
    <property type="project" value="UniProtKB-UniRule"/>
</dbReference>
<feature type="domain" description="Tify" evidence="3">
    <location>
        <begin position="98"/>
        <end position="133"/>
    </location>
</feature>
<accession>A0AAP0CA61</accession>
<keyword evidence="2" id="KW-1184">Jasmonic acid signaling pathway</keyword>
<evidence type="ECO:0000256" key="2">
    <source>
        <dbReference type="RuleBase" id="RU369065"/>
    </source>
</evidence>
<dbReference type="AlphaFoldDB" id="A0AAP0CA61"/>
<comment type="subcellular location">
    <subcellularLocation>
        <location evidence="2">Nucleus</location>
    </subcellularLocation>
</comment>
<dbReference type="GO" id="GO:0005634">
    <property type="term" value="C:nucleus"/>
    <property type="evidence" value="ECO:0007669"/>
    <property type="project" value="UniProtKB-SubCell"/>
</dbReference>
<evidence type="ECO:0000313" key="4">
    <source>
        <dbReference type="EMBL" id="KAK9052206.1"/>
    </source>
</evidence>
<sequence>MRIIKPPVLSVESHNISLLQKCVFFSPHLQDKFISFILIISCGLKMDSKDVATKKGSLEPAVPVPVNPMMMNDPVCLQFLKGIPSTSQLLMRRYGSKVASVPAQLTIIYDGVVNVYDCISPEKAQAIMSLVENGHFAAMADAPAVPQPRTQAQGPTPMTPINTQPYSPVSSPMSVSSHHVDQLTCGLPNETEAAKRIMSSLGHAMQSAIPQARKASLARFLEKRKERVMASAPYSKNIMDCASNSNRGEEN</sequence>
<keyword evidence="5" id="KW-1185">Reference proteome</keyword>
<evidence type="ECO:0000313" key="5">
    <source>
        <dbReference type="Proteomes" id="UP001408789"/>
    </source>
</evidence>
<evidence type="ECO:0000256" key="1">
    <source>
        <dbReference type="ARBA" id="ARBA00008614"/>
    </source>
</evidence>
<dbReference type="InterPro" id="IPR018467">
    <property type="entry name" value="CCT_CS"/>
</dbReference>
<dbReference type="Pfam" id="PF06200">
    <property type="entry name" value="tify"/>
    <property type="match status" value="1"/>
</dbReference>
<keyword evidence="2" id="KW-0539">Nucleus</keyword>
<dbReference type="Proteomes" id="UP001408789">
    <property type="component" value="Unassembled WGS sequence"/>
</dbReference>
<comment type="similarity">
    <text evidence="1 2">Belongs to the TIFY/JAZ family.</text>
</comment>
<proteinExistence type="inferred from homology"/>
<dbReference type="InterPro" id="IPR040390">
    <property type="entry name" value="TIFY/JAZ"/>
</dbReference>
<name>A0AAP0CA61_9ASTR</name>
<comment type="function">
    <text evidence="2">Repressor of jasmonate responses.</text>
</comment>
<dbReference type="Pfam" id="PF09425">
    <property type="entry name" value="Jas_motif"/>
    <property type="match status" value="1"/>
</dbReference>
<dbReference type="EMBL" id="JBCNJP010000027">
    <property type="protein sequence ID" value="KAK9052206.1"/>
    <property type="molecule type" value="Genomic_DNA"/>
</dbReference>
<organism evidence="4 5">
    <name type="scientific">Deinandra increscens subsp. villosa</name>
    <dbReference type="NCBI Taxonomy" id="3103831"/>
    <lineage>
        <taxon>Eukaryota</taxon>
        <taxon>Viridiplantae</taxon>
        <taxon>Streptophyta</taxon>
        <taxon>Embryophyta</taxon>
        <taxon>Tracheophyta</taxon>
        <taxon>Spermatophyta</taxon>
        <taxon>Magnoliopsida</taxon>
        <taxon>eudicotyledons</taxon>
        <taxon>Gunneridae</taxon>
        <taxon>Pentapetalae</taxon>
        <taxon>asterids</taxon>
        <taxon>campanulids</taxon>
        <taxon>Asterales</taxon>
        <taxon>Asteraceae</taxon>
        <taxon>Asteroideae</taxon>
        <taxon>Heliantheae alliance</taxon>
        <taxon>Madieae</taxon>
        <taxon>Madiinae</taxon>
        <taxon>Deinandra</taxon>
    </lineage>
</organism>
<dbReference type="PANTHER" id="PTHR33077:SF90">
    <property type="entry name" value="PROTEIN TIFY 7"/>
    <property type="match status" value="1"/>
</dbReference>
<dbReference type="GO" id="GO:0009611">
    <property type="term" value="P:response to wounding"/>
    <property type="evidence" value="ECO:0007669"/>
    <property type="project" value="UniProtKB-UniRule"/>
</dbReference>
<reference evidence="4 5" key="1">
    <citation type="submission" date="2024-04" db="EMBL/GenBank/DDBJ databases">
        <title>The reference genome of an endangered Asteraceae, Deinandra increscens subsp. villosa, native to the Central Coast of California.</title>
        <authorList>
            <person name="Guilliams M."/>
            <person name="Hasenstab-Lehman K."/>
            <person name="Meyer R."/>
            <person name="Mcevoy S."/>
        </authorList>
    </citation>
    <scope>NUCLEOTIDE SEQUENCE [LARGE SCALE GENOMIC DNA]</scope>
    <source>
        <tissue evidence="4">Leaf</tissue>
    </source>
</reference>
<dbReference type="InterPro" id="IPR010399">
    <property type="entry name" value="Tify_dom"/>
</dbReference>
<evidence type="ECO:0000259" key="3">
    <source>
        <dbReference type="PROSITE" id="PS51320"/>
    </source>
</evidence>
<comment type="domain">
    <text evidence="2">The jas domain is required for interaction with COI1.</text>
</comment>
<protein>
    <recommendedName>
        <fullName evidence="2">Protein TIFY</fullName>
    </recommendedName>
    <alternativeName>
        <fullName evidence="2">Jasmonate ZIM domain-containing protein</fullName>
    </alternativeName>
</protein>
<dbReference type="PROSITE" id="PS51320">
    <property type="entry name" value="TIFY"/>
    <property type="match status" value="1"/>
</dbReference>
<gene>
    <name evidence="4" type="ORF">SSX86_028834</name>
</gene>
<dbReference type="PANTHER" id="PTHR33077">
    <property type="entry name" value="PROTEIN TIFY 4A-RELATED-RELATED"/>
    <property type="match status" value="1"/>
</dbReference>
<dbReference type="GO" id="GO:0031347">
    <property type="term" value="P:regulation of defense response"/>
    <property type="evidence" value="ECO:0007669"/>
    <property type="project" value="UniProtKB-UniRule"/>
</dbReference>
<dbReference type="SMART" id="SM00979">
    <property type="entry name" value="TIFY"/>
    <property type="match status" value="1"/>
</dbReference>